<reference evidence="1 2" key="1">
    <citation type="journal article" date="2024" name="Chem. Sci.">
        <title>Discovery of a lagriamide polyketide by integrated genome mining, isotopic labeling, and untargeted metabolomics.</title>
        <authorList>
            <person name="Fergusson C.H."/>
            <person name="Saulog J."/>
            <person name="Paulo B.S."/>
            <person name="Wilson D.M."/>
            <person name="Liu D.Y."/>
            <person name="Morehouse N.J."/>
            <person name="Waterworth S."/>
            <person name="Barkei J."/>
            <person name="Gray C.A."/>
            <person name="Kwan J.C."/>
            <person name="Eustaquio A.S."/>
            <person name="Linington R.G."/>
        </authorList>
    </citation>
    <scope>NUCLEOTIDE SEQUENCE [LARGE SCALE GENOMIC DNA]</scope>
    <source>
        <strain evidence="1 2">RL17-338-BIF-B</strain>
    </source>
</reference>
<accession>A0ABV1LZS2</accession>
<keyword evidence="2" id="KW-1185">Reference proteome</keyword>
<dbReference type="InterPro" id="IPR007710">
    <property type="entry name" value="Nucleoside_deoxyribTrfase"/>
</dbReference>
<comment type="caution">
    <text evidence="1">The sequence shown here is derived from an EMBL/GenBank/DDBJ whole genome shotgun (WGS) entry which is preliminary data.</text>
</comment>
<dbReference type="Proteomes" id="UP001469089">
    <property type="component" value="Unassembled WGS sequence"/>
</dbReference>
<dbReference type="Gene3D" id="3.40.50.450">
    <property type="match status" value="1"/>
</dbReference>
<name>A0ABV1LZS2_9BURK</name>
<dbReference type="SUPFAM" id="SSF52309">
    <property type="entry name" value="N-(deoxy)ribosyltransferase-like"/>
    <property type="match status" value="1"/>
</dbReference>
<protein>
    <submittedName>
        <fullName evidence="1">Nucleoside 2-deoxyribosyltransferase</fullName>
    </submittedName>
</protein>
<gene>
    <name evidence="1" type="ORF">N0A02_33230</name>
</gene>
<dbReference type="EMBL" id="JAOALG010000003">
    <property type="protein sequence ID" value="MEQ5844326.1"/>
    <property type="molecule type" value="Genomic_DNA"/>
</dbReference>
<dbReference type="RefSeq" id="WP_349545925.1">
    <property type="nucleotide sequence ID" value="NZ_JAOALG010000003.1"/>
</dbReference>
<evidence type="ECO:0000313" key="2">
    <source>
        <dbReference type="Proteomes" id="UP001469089"/>
    </source>
</evidence>
<dbReference type="PANTHER" id="PTHR15364:SF0">
    <property type="entry name" value="2'-DEOXYNUCLEOSIDE 5'-PHOSPHATE N-HYDROLASE 1"/>
    <property type="match status" value="1"/>
</dbReference>
<evidence type="ECO:0000313" key="1">
    <source>
        <dbReference type="EMBL" id="MEQ5844326.1"/>
    </source>
</evidence>
<dbReference type="Pfam" id="PF05014">
    <property type="entry name" value="Nuc_deoxyrib_tr"/>
    <property type="match status" value="1"/>
</dbReference>
<sequence>MRAVTGQQVAIMELASQGLDPEQIVSRLGTPAGVVRAQLTRLTRKVRAGAVVPPPLPIDSVARRKRIYLAGFDVFRVDAVEHGKRLRMLCSSNGFDAIYPLDHEVPNDLPPAGQARWIYRANIEAIDAADIVMANLDDFRGPGEPDSGTAFEIGYAVARGKSVRAYTSHTSLLVERVPCEKGGHAQLCERGFAVEDYGLRHNLMLACSARIVVGGPAQCLADLVAMMNAGTTPSP</sequence>
<keyword evidence="1" id="KW-0614">Plasmid</keyword>
<proteinExistence type="predicted"/>
<dbReference type="PANTHER" id="PTHR15364">
    <property type="entry name" value="2'-DEOXYNUCLEOSIDE 5'-PHOSPHATE N-HYDROLASE 1"/>
    <property type="match status" value="1"/>
</dbReference>
<dbReference type="InterPro" id="IPR051239">
    <property type="entry name" value="2'-dNMP_N-hydrolase"/>
</dbReference>
<organism evidence="1 2">
    <name type="scientific">Paraburkholderia acidicola</name>
    <dbReference type="NCBI Taxonomy" id="1912599"/>
    <lineage>
        <taxon>Bacteria</taxon>
        <taxon>Pseudomonadati</taxon>
        <taxon>Pseudomonadota</taxon>
        <taxon>Betaproteobacteria</taxon>
        <taxon>Burkholderiales</taxon>
        <taxon>Burkholderiaceae</taxon>
        <taxon>Paraburkholderia</taxon>
    </lineage>
</organism>
<geneLocation type="plasmid" evidence="1">
    <name>pl1</name>
</geneLocation>